<dbReference type="EMBL" id="JRXF01000036">
    <property type="protein sequence ID" value="KOC89497.1"/>
    <property type="molecule type" value="Genomic_DNA"/>
</dbReference>
<dbReference type="AlphaFoldDB" id="A0A0L7TAV0"/>
<dbReference type="CDD" id="cd00293">
    <property type="entry name" value="USP-like"/>
    <property type="match status" value="1"/>
</dbReference>
<protein>
    <submittedName>
        <fullName evidence="4">Universal stress protein</fullName>
    </submittedName>
</protein>
<evidence type="ECO:0000313" key="5">
    <source>
        <dbReference type="Proteomes" id="UP000036851"/>
    </source>
</evidence>
<evidence type="ECO:0000313" key="4">
    <source>
        <dbReference type="EMBL" id="KOC92500.1"/>
    </source>
</evidence>
<name>A0A0L7TAV0_9GAMM</name>
<comment type="similarity">
    <text evidence="1">Belongs to the universal stress protein A family.</text>
</comment>
<reference evidence="5 6" key="1">
    <citation type="journal article" date="2015" name="Int. J. Syst. Evol. Microbiol.">
        <title>Erwinia iniecta sp. nov., isolated from Russian wheat aphids (Diuraphis noxia).</title>
        <authorList>
            <person name="Campillo T."/>
            <person name="Luna E."/>
            <person name="Portier P."/>
            <person name="Fischer-Le Saux M."/>
            <person name="Lapitan N."/>
            <person name="Tisserat N.A."/>
            <person name="Leach J.E."/>
        </authorList>
    </citation>
    <scope>NUCLEOTIDE SEQUENCE [LARGE SCALE GENOMIC DNA]</scope>
    <source>
        <strain evidence="4 6">B120</strain>
        <strain evidence="3 5">B149</strain>
    </source>
</reference>
<keyword evidence="6" id="KW-1185">Reference proteome</keyword>
<evidence type="ECO:0000313" key="6">
    <source>
        <dbReference type="Proteomes" id="UP000037088"/>
    </source>
</evidence>
<dbReference type="PANTHER" id="PTHR46268:SF15">
    <property type="entry name" value="UNIVERSAL STRESS PROTEIN HP_0031"/>
    <property type="match status" value="1"/>
</dbReference>
<dbReference type="InterPro" id="IPR006015">
    <property type="entry name" value="Universal_stress_UspA"/>
</dbReference>
<dbReference type="PANTHER" id="PTHR46268">
    <property type="entry name" value="STRESS RESPONSE PROTEIN NHAX"/>
    <property type="match status" value="1"/>
</dbReference>
<gene>
    <name evidence="4" type="ORF">NG42_01705</name>
    <name evidence="3" type="ORF">NG43_18800</name>
</gene>
<comment type="caution">
    <text evidence="4">The sequence shown here is derived from an EMBL/GenBank/DDBJ whole genome shotgun (WGS) entry which is preliminary data.</text>
</comment>
<dbReference type="RefSeq" id="WP_052897122.1">
    <property type="nucleotide sequence ID" value="NZ_JRXE01000002.1"/>
</dbReference>
<dbReference type="EMBL" id="JRXE01000002">
    <property type="protein sequence ID" value="KOC92500.1"/>
    <property type="molecule type" value="Genomic_DNA"/>
</dbReference>
<dbReference type="OrthoDB" id="5781119at2"/>
<dbReference type="Proteomes" id="UP000036851">
    <property type="component" value="Unassembled WGS sequence"/>
</dbReference>
<feature type="domain" description="UspA" evidence="2">
    <location>
        <begin position="1"/>
        <end position="145"/>
    </location>
</feature>
<dbReference type="PATRIC" id="fig|1560201.3.peg.359"/>
<evidence type="ECO:0000259" key="2">
    <source>
        <dbReference type="Pfam" id="PF00582"/>
    </source>
</evidence>
<organism evidence="4 6">
    <name type="scientific">Winslowiella iniecta</name>
    <dbReference type="NCBI Taxonomy" id="1560201"/>
    <lineage>
        <taxon>Bacteria</taxon>
        <taxon>Pseudomonadati</taxon>
        <taxon>Pseudomonadota</taxon>
        <taxon>Gammaproteobacteria</taxon>
        <taxon>Enterobacterales</taxon>
        <taxon>Erwiniaceae</taxon>
        <taxon>Winslowiella</taxon>
    </lineage>
</organism>
<dbReference type="STRING" id="1560201.NG42_01705"/>
<evidence type="ECO:0000256" key="1">
    <source>
        <dbReference type="ARBA" id="ARBA00008791"/>
    </source>
</evidence>
<dbReference type="Gene3D" id="3.40.50.620">
    <property type="entry name" value="HUPs"/>
    <property type="match status" value="1"/>
</dbReference>
<dbReference type="InterPro" id="IPR014729">
    <property type="entry name" value="Rossmann-like_a/b/a_fold"/>
</dbReference>
<dbReference type="SUPFAM" id="SSF52402">
    <property type="entry name" value="Adenine nucleotide alpha hydrolases-like"/>
    <property type="match status" value="1"/>
</dbReference>
<sequence length="150" mass="15741">MKTLLVAVDNSVVARKVVTLATEQALAMQAEVVVICCVDPSYSTPAGPLDITAGEDPADFGAAQDEQNTAEAAVRHALAQLLRAGVNARGRVVAGESAETIVAQANELKATMIIMGRRHLSPFNRLLKGSVSAAVIERAHCPVLVDVRAE</sequence>
<dbReference type="Proteomes" id="UP000037088">
    <property type="component" value="Unassembled WGS sequence"/>
</dbReference>
<accession>A0A0L7TAV0</accession>
<dbReference type="InterPro" id="IPR006016">
    <property type="entry name" value="UspA"/>
</dbReference>
<proteinExistence type="inferred from homology"/>
<dbReference type="Pfam" id="PF00582">
    <property type="entry name" value="Usp"/>
    <property type="match status" value="1"/>
</dbReference>
<evidence type="ECO:0000313" key="3">
    <source>
        <dbReference type="EMBL" id="KOC89497.1"/>
    </source>
</evidence>
<dbReference type="PRINTS" id="PR01438">
    <property type="entry name" value="UNVRSLSTRESS"/>
</dbReference>